<reference evidence="4" key="1">
    <citation type="journal article" date="2019" name="Int. J. Syst. Evol. Microbiol.">
        <title>The Global Catalogue of Microorganisms (GCM) 10K type strain sequencing project: providing services to taxonomists for standard genome sequencing and annotation.</title>
        <authorList>
            <consortium name="The Broad Institute Genomics Platform"/>
            <consortium name="The Broad Institute Genome Sequencing Center for Infectious Disease"/>
            <person name="Wu L."/>
            <person name="Ma J."/>
        </authorList>
    </citation>
    <scope>NUCLEOTIDE SEQUENCE [LARGE SCALE GENOMIC DNA]</scope>
    <source>
        <strain evidence="4">NBRC 110608</strain>
    </source>
</reference>
<dbReference type="Proteomes" id="UP001321421">
    <property type="component" value="Chromosome"/>
</dbReference>
<feature type="transmembrane region" description="Helical" evidence="2">
    <location>
        <begin position="38"/>
        <end position="59"/>
    </location>
</feature>
<feature type="compositionally biased region" description="Low complexity" evidence="1">
    <location>
        <begin position="148"/>
        <end position="159"/>
    </location>
</feature>
<feature type="compositionally biased region" description="Low complexity" evidence="1">
    <location>
        <begin position="105"/>
        <end position="117"/>
    </location>
</feature>
<dbReference type="RefSeq" id="WP_289232826.1">
    <property type="nucleotide sequence ID" value="NZ_AP027735.1"/>
</dbReference>
<gene>
    <name evidence="3" type="ORF">GCM10025872_16860</name>
</gene>
<accession>A0ABM8HAR5</accession>
<dbReference type="EMBL" id="AP027735">
    <property type="protein sequence ID" value="BDZ58029.1"/>
    <property type="molecule type" value="Genomic_DNA"/>
</dbReference>
<evidence type="ECO:0000256" key="1">
    <source>
        <dbReference type="SAM" id="MobiDB-lite"/>
    </source>
</evidence>
<keyword evidence="2" id="KW-0472">Membrane</keyword>
<name>A0ABM8HAR5_9MICO</name>
<keyword evidence="2" id="KW-0812">Transmembrane</keyword>
<organism evidence="3 4">
    <name type="scientific">Barrientosiimonas endolithica</name>
    <dbReference type="NCBI Taxonomy" id="1535208"/>
    <lineage>
        <taxon>Bacteria</taxon>
        <taxon>Bacillati</taxon>
        <taxon>Actinomycetota</taxon>
        <taxon>Actinomycetes</taxon>
        <taxon>Micrococcales</taxon>
        <taxon>Dermacoccaceae</taxon>
        <taxon>Barrientosiimonas</taxon>
    </lineage>
</organism>
<feature type="compositionally biased region" description="Low complexity" evidence="1">
    <location>
        <begin position="124"/>
        <end position="141"/>
    </location>
</feature>
<protein>
    <submittedName>
        <fullName evidence="3">Uncharacterized protein</fullName>
    </submittedName>
</protein>
<feature type="region of interest" description="Disordered" evidence="1">
    <location>
        <begin position="98"/>
        <end position="159"/>
    </location>
</feature>
<proteinExistence type="predicted"/>
<evidence type="ECO:0000256" key="2">
    <source>
        <dbReference type="SAM" id="Phobius"/>
    </source>
</evidence>
<evidence type="ECO:0000313" key="3">
    <source>
        <dbReference type="EMBL" id="BDZ58029.1"/>
    </source>
</evidence>
<keyword evidence="2" id="KW-1133">Transmembrane helix</keyword>
<keyword evidence="4" id="KW-1185">Reference proteome</keyword>
<sequence>MALLTELMEHPLDGSYQDRADARVARGEPAATGGRSPLLLVVCIVLGLLLAVAAQTLRVPQERASGQRQEIITQIESRQRGNATLAKQISGLRSQIAAAQEQAVGSPGRAPWPSSSRAPRRAPARWPSAAQAWSSPSTTAPVRRRPAATRARAAGRAPR</sequence>
<evidence type="ECO:0000313" key="4">
    <source>
        <dbReference type="Proteomes" id="UP001321421"/>
    </source>
</evidence>